<evidence type="ECO:0000313" key="3">
    <source>
        <dbReference type="Proteomes" id="UP000028007"/>
    </source>
</evidence>
<organism evidence="2 3">
    <name type="scientific">Pedobacter antarcticus 4BY</name>
    <dbReference type="NCBI Taxonomy" id="1358423"/>
    <lineage>
        <taxon>Bacteria</taxon>
        <taxon>Pseudomonadati</taxon>
        <taxon>Bacteroidota</taxon>
        <taxon>Sphingobacteriia</taxon>
        <taxon>Sphingobacteriales</taxon>
        <taxon>Sphingobacteriaceae</taxon>
        <taxon>Pedobacter</taxon>
    </lineage>
</organism>
<dbReference type="GO" id="GO:0005737">
    <property type="term" value="C:cytoplasm"/>
    <property type="evidence" value="ECO:0007669"/>
    <property type="project" value="TreeGrafter"/>
</dbReference>
<gene>
    <name evidence="2" type="ORF">N180_14705</name>
</gene>
<dbReference type="SUPFAM" id="SSF51735">
    <property type="entry name" value="NAD(P)-binding Rossmann-fold domains"/>
    <property type="match status" value="1"/>
</dbReference>
<dbReference type="PANTHER" id="PTHR48079:SF6">
    <property type="entry name" value="NAD(P)-BINDING DOMAIN-CONTAINING PROTEIN-RELATED"/>
    <property type="match status" value="1"/>
</dbReference>
<comment type="caution">
    <text evidence="2">The sequence shown here is derived from an EMBL/GenBank/DDBJ whole genome shotgun (WGS) entry which is preliminary data.</text>
</comment>
<dbReference type="InterPro" id="IPR016040">
    <property type="entry name" value="NAD(P)-bd_dom"/>
</dbReference>
<evidence type="ECO:0000259" key="1">
    <source>
        <dbReference type="Pfam" id="PF13460"/>
    </source>
</evidence>
<dbReference type="RefSeq" id="WP_037439992.1">
    <property type="nucleotide sequence ID" value="NZ_JNFF01000045.1"/>
</dbReference>
<dbReference type="InterPro" id="IPR036291">
    <property type="entry name" value="NAD(P)-bd_dom_sf"/>
</dbReference>
<dbReference type="InterPro" id="IPR051783">
    <property type="entry name" value="NAD(P)-dependent_oxidoreduct"/>
</dbReference>
<dbReference type="AlphaFoldDB" id="A0A081PI39"/>
<accession>A0A081PI39</accession>
<proteinExistence type="predicted"/>
<reference evidence="2 3" key="1">
    <citation type="journal article" date="1992" name="Int. J. Syst. Bacteriol.">
        <title>Sphingobacterium antarcticus sp. nov. a Psychrotrophic Bacterium from the Soils of Schirmacher Oasis, Antarctica.</title>
        <authorList>
            <person name="Shivaji S."/>
            <person name="Ray M.K."/>
            <person name="Rao N.S."/>
            <person name="Saiserr L."/>
            <person name="Jagannadham M.V."/>
            <person name="Kumar G.S."/>
            <person name="Reddy G."/>
            <person name="Bhargava P.M."/>
        </authorList>
    </citation>
    <scope>NUCLEOTIDE SEQUENCE [LARGE SCALE GENOMIC DNA]</scope>
    <source>
        <strain evidence="2 3">4BY</strain>
    </source>
</reference>
<dbReference type="eggNOG" id="COG0702">
    <property type="taxonomic scope" value="Bacteria"/>
</dbReference>
<sequence length="481" mass="55033">MKILITGATGYIAQRLLPVLLDHKHQLICCVRDKSRFDLEKYAGFDLEVIEVDFMKKESLENIPADIDVAYYLMHSMSGKKGDFSESELLTARNFKESMSLTQVKQVIFLSGIVNSQELSKHLQSQLNVEEALASGTYSLTTLRAGIIVGSGSASFEIIRDLVEKLPVMVAPKWLNTRCQPIGIRDVLSFLEGVLMQDYTFNRAYDIYGPEILTYKDMLMRFAKARGLKRKIFTVPVMTPRLSSYWLYFVTSTSYPLASSLVDSMKVDVVARPNDLQQKLGIEPMTYEQSIQLAFGKIEQNQVISSWRDAMNSSTYENSFKKLIEVPQEGCFKDFRSMKVDNPELVLHNIWSIGGSTGWYYADWLWGIRGFLDKLFGGVGLQRGRTNLDTLSTGSVIDFWRVILADKKDRRLLLYAEMKLPGEAWLEFRIDEQNIFRQTATFRPLGISGRLYWYSVLPFHAFIFKGMMQNIARHSRTTDIS</sequence>
<protein>
    <submittedName>
        <fullName evidence="2">Epimerase</fullName>
    </submittedName>
</protein>
<evidence type="ECO:0000313" key="2">
    <source>
        <dbReference type="EMBL" id="KEQ30362.1"/>
    </source>
</evidence>
<feature type="domain" description="NAD(P)-binding" evidence="1">
    <location>
        <begin position="7"/>
        <end position="124"/>
    </location>
</feature>
<dbReference type="InterPro" id="IPR021295">
    <property type="entry name" value="DUF2867"/>
</dbReference>
<dbReference type="Pfam" id="PF13460">
    <property type="entry name" value="NAD_binding_10"/>
    <property type="match status" value="1"/>
</dbReference>
<keyword evidence="3" id="KW-1185">Reference proteome</keyword>
<dbReference type="GO" id="GO:0004029">
    <property type="term" value="F:aldehyde dehydrogenase (NAD+) activity"/>
    <property type="evidence" value="ECO:0007669"/>
    <property type="project" value="TreeGrafter"/>
</dbReference>
<name>A0A081PI39_9SPHI</name>
<dbReference type="EMBL" id="JNFF01000045">
    <property type="protein sequence ID" value="KEQ30362.1"/>
    <property type="molecule type" value="Genomic_DNA"/>
</dbReference>
<dbReference type="Proteomes" id="UP000028007">
    <property type="component" value="Unassembled WGS sequence"/>
</dbReference>
<dbReference type="Gene3D" id="3.40.50.720">
    <property type="entry name" value="NAD(P)-binding Rossmann-like Domain"/>
    <property type="match status" value="1"/>
</dbReference>
<dbReference type="PANTHER" id="PTHR48079">
    <property type="entry name" value="PROTEIN YEEZ"/>
    <property type="match status" value="1"/>
</dbReference>
<dbReference type="OrthoDB" id="9774199at2"/>
<dbReference type="Pfam" id="PF11066">
    <property type="entry name" value="DUF2867"/>
    <property type="match status" value="1"/>
</dbReference>